<sequence>MPFQSFLRIITRYLTSFFLYLWYEIMSKKCKITQNKRHKIINCLTQMYDLSNTTQNSLNPLCNFFWINNSQQCNKYGKQLKSLSKVYCPYC</sequence>
<gene>
    <name evidence="1" type="ORF">PSON_ATCC_30995.1.T0320128</name>
</gene>
<organism evidence="1 2">
    <name type="scientific">Paramecium sonneborni</name>
    <dbReference type="NCBI Taxonomy" id="65129"/>
    <lineage>
        <taxon>Eukaryota</taxon>
        <taxon>Sar</taxon>
        <taxon>Alveolata</taxon>
        <taxon>Ciliophora</taxon>
        <taxon>Intramacronucleata</taxon>
        <taxon>Oligohymenophorea</taxon>
        <taxon>Peniculida</taxon>
        <taxon>Parameciidae</taxon>
        <taxon>Paramecium</taxon>
    </lineage>
</organism>
<dbReference type="AlphaFoldDB" id="A0A8S1MGR2"/>
<protein>
    <submittedName>
        <fullName evidence="1">Uncharacterized protein</fullName>
    </submittedName>
</protein>
<dbReference type="EMBL" id="CAJJDN010000032">
    <property type="protein sequence ID" value="CAD8074494.1"/>
    <property type="molecule type" value="Genomic_DNA"/>
</dbReference>
<reference evidence="1" key="1">
    <citation type="submission" date="2021-01" db="EMBL/GenBank/DDBJ databases">
        <authorList>
            <consortium name="Genoscope - CEA"/>
            <person name="William W."/>
        </authorList>
    </citation>
    <scope>NUCLEOTIDE SEQUENCE</scope>
</reference>
<keyword evidence="2" id="KW-1185">Reference proteome</keyword>
<name>A0A8S1MGR2_9CILI</name>
<evidence type="ECO:0000313" key="1">
    <source>
        <dbReference type="EMBL" id="CAD8074494.1"/>
    </source>
</evidence>
<evidence type="ECO:0000313" key="2">
    <source>
        <dbReference type="Proteomes" id="UP000692954"/>
    </source>
</evidence>
<accession>A0A8S1MGR2</accession>
<proteinExistence type="predicted"/>
<dbReference type="Proteomes" id="UP000692954">
    <property type="component" value="Unassembled WGS sequence"/>
</dbReference>
<comment type="caution">
    <text evidence="1">The sequence shown here is derived from an EMBL/GenBank/DDBJ whole genome shotgun (WGS) entry which is preliminary data.</text>
</comment>